<organism evidence="2 3">
    <name type="scientific">Candidatus Protofrankia californiensis</name>
    <dbReference type="NCBI Taxonomy" id="1839754"/>
    <lineage>
        <taxon>Bacteria</taxon>
        <taxon>Bacillati</taxon>
        <taxon>Actinomycetota</taxon>
        <taxon>Actinomycetes</taxon>
        <taxon>Frankiales</taxon>
        <taxon>Frankiaceae</taxon>
        <taxon>Protofrankia</taxon>
    </lineage>
</organism>
<dbReference type="EMBL" id="FLUV01000331">
    <property type="protein sequence ID" value="SBW18813.1"/>
    <property type="molecule type" value="Genomic_DNA"/>
</dbReference>
<dbReference type="Proteomes" id="UP000199013">
    <property type="component" value="Unassembled WGS sequence"/>
</dbReference>
<keyword evidence="1" id="KW-1133">Transmembrane helix</keyword>
<proteinExistence type="predicted"/>
<evidence type="ECO:0000313" key="2">
    <source>
        <dbReference type="EMBL" id="SBW18813.1"/>
    </source>
</evidence>
<keyword evidence="3" id="KW-1185">Reference proteome</keyword>
<reference evidence="3" key="1">
    <citation type="submission" date="2016-02" db="EMBL/GenBank/DDBJ databases">
        <authorList>
            <person name="Wibberg D."/>
        </authorList>
    </citation>
    <scope>NUCLEOTIDE SEQUENCE [LARGE SCALE GENOMIC DNA]</scope>
</reference>
<evidence type="ECO:0000313" key="3">
    <source>
        <dbReference type="Proteomes" id="UP000199013"/>
    </source>
</evidence>
<sequence>MDLHFLLALILSPGIFTSFVTIAKHRQWLHLVRHVYDHETADGRSIDPIALLETAKNSRTTRP</sequence>
<protein>
    <submittedName>
        <fullName evidence="2">Putative membrane protein</fullName>
    </submittedName>
</protein>
<name>A0A1C3NUF3_9ACTN</name>
<feature type="transmembrane region" description="Helical" evidence="1">
    <location>
        <begin position="6"/>
        <end position="23"/>
    </location>
</feature>
<evidence type="ECO:0000256" key="1">
    <source>
        <dbReference type="SAM" id="Phobius"/>
    </source>
</evidence>
<keyword evidence="1" id="KW-0472">Membrane</keyword>
<accession>A0A1C3NUF3</accession>
<keyword evidence="1" id="KW-0812">Transmembrane</keyword>
<gene>
    <name evidence="2" type="ORF">FDG2_0831</name>
</gene>
<dbReference type="AlphaFoldDB" id="A0A1C3NUF3"/>